<protein>
    <submittedName>
        <fullName evidence="1">Insecticidal toxin complex protein TccC</fullName>
    </submittedName>
</protein>
<gene>
    <name evidence="1" type="ORF">J2X87_000141</name>
</gene>
<organism evidence="1 2">
    <name type="scientific">Pseudomonas synxantha</name>
    <dbReference type="NCBI Taxonomy" id="47883"/>
    <lineage>
        <taxon>Bacteria</taxon>
        <taxon>Pseudomonadati</taxon>
        <taxon>Pseudomonadota</taxon>
        <taxon>Gammaproteobacteria</taxon>
        <taxon>Pseudomonadales</taxon>
        <taxon>Pseudomonadaceae</taxon>
        <taxon>Pseudomonas</taxon>
    </lineage>
</organism>
<comment type="caution">
    <text evidence="1">The sequence shown here is derived from an EMBL/GenBank/DDBJ whole genome shotgun (WGS) entry which is preliminary data.</text>
</comment>
<dbReference type="Proteomes" id="UP001259420">
    <property type="component" value="Unassembled WGS sequence"/>
</dbReference>
<sequence length="920" mass="102625">MGYWRDIDGVSPQARVNRTAHDWAGRAIAQWDPRLFLDASAPPNLQTIHALSGAVLSTDSVDAGWRVALLGEAGQSVHVWDSRGSQRWLQYDAQLRLVSVFEQAVDGDAVCAERLGYGASDQAAAGHNRCGQLIRHDDPAGTQRFSEFGLHGAVLEQTRHFLSDLTLPDWPEPVADRGLLLEAGEGATTRSQVNTLGEVSHQTDAKGHRQLFSQTLDGQLREVRLQLNGTSTPKTLLSAIVYNAHGQTEREVSSNGVITSLEYDAQNGRLTRLQAKRGNETLQDLRYAYDPVGNVLSIEDAAQPIRYFANQRIEPVNRYAYDSLSQLIDAIGWEAGGSNKGPQFSTFDDPAPCANFRQQYRYDPGGNLLELIHEGPQNHGHRLVAAMHSNRCLPVLEGVEPDEEDFRRGFDGNGNLLTLQLGQTLSWDLRNQLHEVRPVQRERGEDDCERYVYGADGMRLRKVREAHTNARTLIAETRYLPNLELRNYSGTGEVMQVINVQAGRSSVRVLHWESEPPKDSANDQYRYHLNDHLGSCTLELDEDGEVISQERYHPFGSTAWFAGRGEVEASYRTARYSGKERDATGLYYYGFRYYVAGRQRWLNPDPAGVADGLNTFAFVHGNPVSFKDVQGLNKIDISNVTPRQAEIVGLAGPQINPARAMDNLSLPWWDQRGPRPRALIQKVDERVMGRLNLADSANRFSKALLPYGSMNQMLDAFRSRGESINKLDIARTDKNNSIAWSLHAGAGNCGEFANLNFKLLASASSRKDPIQLVSALGVDHAFVVIGDHLERGAVYADAWPTFPLAHVGEHGRFRVDEVLSSLGGGPVSPDYYVDDYFLEKNSKIVFPLKSGSKDVDKMALKQIEGIKERGKMYQQWFSKSDSSIIVHYQSPSRMMTPVLSERYVNERLGHYMAFKKASGK</sequence>
<reference evidence="1" key="1">
    <citation type="submission" date="2023-07" db="EMBL/GenBank/DDBJ databases">
        <title>Sorghum-associated microbial communities from plants grown in Nebraska, USA.</title>
        <authorList>
            <person name="Schachtman D."/>
        </authorList>
    </citation>
    <scope>NUCLEOTIDE SEQUENCE</scope>
    <source>
        <strain evidence="1">BE46</strain>
    </source>
</reference>
<keyword evidence="2" id="KW-1185">Reference proteome</keyword>
<proteinExistence type="predicted"/>
<dbReference type="EMBL" id="JAVDSD010000001">
    <property type="protein sequence ID" value="MDR6605090.1"/>
    <property type="molecule type" value="Genomic_DNA"/>
</dbReference>
<evidence type="ECO:0000313" key="1">
    <source>
        <dbReference type="EMBL" id="MDR6605090.1"/>
    </source>
</evidence>
<name>A0ACC6JFF3_9PSED</name>
<evidence type="ECO:0000313" key="2">
    <source>
        <dbReference type="Proteomes" id="UP001259420"/>
    </source>
</evidence>
<accession>A0ACC6JFF3</accession>